<organism evidence="4 5">
    <name type="scientific">Flavobacterium noncentrifugens</name>
    <dbReference type="NCBI Taxonomy" id="1128970"/>
    <lineage>
        <taxon>Bacteria</taxon>
        <taxon>Pseudomonadati</taxon>
        <taxon>Bacteroidota</taxon>
        <taxon>Flavobacteriia</taxon>
        <taxon>Flavobacteriales</taxon>
        <taxon>Flavobacteriaceae</taxon>
        <taxon>Flavobacterium</taxon>
    </lineage>
</organism>
<keyword evidence="5" id="KW-1185">Reference proteome</keyword>
<dbReference type="Gene3D" id="2.60.120.200">
    <property type="match status" value="1"/>
</dbReference>
<dbReference type="InterPro" id="IPR026444">
    <property type="entry name" value="Secre_tail"/>
</dbReference>
<dbReference type="SUPFAM" id="SSF49265">
    <property type="entry name" value="Fibronectin type III"/>
    <property type="match status" value="1"/>
</dbReference>
<reference evidence="4 5" key="1">
    <citation type="submission" date="2016-10" db="EMBL/GenBank/DDBJ databases">
        <authorList>
            <person name="de Groot N.N."/>
        </authorList>
    </citation>
    <scope>NUCLEOTIDE SEQUENCE [LARGE SCALE GENOMIC DNA]</scope>
    <source>
        <strain evidence="4 5">CGMCC 1.10076</strain>
    </source>
</reference>
<dbReference type="InterPro" id="IPR036116">
    <property type="entry name" value="FN3_sf"/>
</dbReference>
<gene>
    <name evidence="4" type="ORF">SAMN04487935_1507</name>
</gene>
<accession>A0A1G8VSP5</accession>
<sequence>MMKKLLYLALLMPLANFGQSLSANFDDGVVPPDGWSFEQTNADETWKPALTPLTGAGSATVSYDPALADQNERLMTPSIDLTGFTTVSLKFTTSESYYWSITPNNNYDTFVEVSTDGGFTWNQVWSEIDLGVFTSFVAIPVAVDLSAYAGNPDVKIAFHYVGNDGADWVIDNVSIVTCLSPTSPTLVATTSTSASVTWAGTSANYELEYGVSGFTQGSGTVVPLTSGGYEFSNLEPSTAYQYYVRSICSENSQSEWLGPIAFTTVCEGAAEVPMTEDFESAVAPALPACSSTQNVGTGNDWTVSATNGYGFTTKALRYRWNSTSAADTWFFTKSVNLTAGQSYTLTYKYGGTGTTFVESLKVSMGMGANAAAMNVTPLVDHPTVNNSTPNTNSVTFTPDTTGAYNIGFNAYSIADRFYLFVDDITLDVALGTKQFNASQFDFFPNPVKDVLNLSYSQPMSSVEVYNMLGQKVVSENANANQKQIDMSALSAGSYMVKVYSGDMVKTIKVIKQ</sequence>
<protein>
    <submittedName>
        <fullName evidence="4">Por secretion system C-terminal sorting domain-containing protein</fullName>
    </submittedName>
</protein>
<dbReference type="AlphaFoldDB" id="A0A1G8VSP5"/>
<dbReference type="EMBL" id="FNEZ01000002">
    <property type="protein sequence ID" value="SDJ69138.1"/>
    <property type="molecule type" value="Genomic_DNA"/>
</dbReference>
<dbReference type="Gene3D" id="2.60.40.10">
    <property type="entry name" value="Immunoglobulins"/>
    <property type="match status" value="1"/>
</dbReference>
<proteinExistence type="predicted"/>
<evidence type="ECO:0000256" key="1">
    <source>
        <dbReference type="ARBA" id="ARBA00022729"/>
    </source>
</evidence>
<evidence type="ECO:0000259" key="3">
    <source>
        <dbReference type="PROSITE" id="PS50853"/>
    </source>
</evidence>
<dbReference type="Proteomes" id="UP000199580">
    <property type="component" value="Unassembled WGS sequence"/>
</dbReference>
<dbReference type="PROSITE" id="PS50853">
    <property type="entry name" value="FN3"/>
    <property type="match status" value="1"/>
</dbReference>
<dbReference type="NCBIfam" id="TIGR04183">
    <property type="entry name" value="Por_Secre_tail"/>
    <property type="match status" value="1"/>
</dbReference>
<dbReference type="InterPro" id="IPR003961">
    <property type="entry name" value="FN3_dom"/>
</dbReference>
<dbReference type="Pfam" id="PF18962">
    <property type="entry name" value="Por_Secre_tail"/>
    <property type="match status" value="1"/>
</dbReference>
<keyword evidence="1 2" id="KW-0732">Signal</keyword>
<dbReference type="Gene3D" id="2.60.120.260">
    <property type="entry name" value="Galactose-binding domain-like"/>
    <property type="match status" value="1"/>
</dbReference>
<dbReference type="OrthoDB" id="975384at2"/>
<dbReference type="RefSeq" id="WP_091393358.1">
    <property type="nucleotide sequence ID" value="NZ_BKAI01000003.1"/>
</dbReference>
<evidence type="ECO:0000256" key="2">
    <source>
        <dbReference type="SAM" id="SignalP"/>
    </source>
</evidence>
<evidence type="ECO:0000313" key="5">
    <source>
        <dbReference type="Proteomes" id="UP000199580"/>
    </source>
</evidence>
<feature type="chain" id="PRO_5011643990" evidence="2">
    <location>
        <begin position="23"/>
        <end position="512"/>
    </location>
</feature>
<dbReference type="CDD" id="cd00063">
    <property type="entry name" value="FN3"/>
    <property type="match status" value="1"/>
</dbReference>
<feature type="signal peptide" evidence="2">
    <location>
        <begin position="1"/>
        <end position="22"/>
    </location>
</feature>
<dbReference type="InterPro" id="IPR013783">
    <property type="entry name" value="Ig-like_fold"/>
</dbReference>
<dbReference type="STRING" id="1128970.SAMN04487935_1507"/>
<evidence type="ECO:0000313" key="4">
    <source>
        <dbReference type="EMBL" id="SDJ69138.1"/>
    </source>
</evidence>
<feature type="domain" description="Fibronectin type-III" evidence="3">
    <location>
        <begin position="180"/>
        <end position="268"/>
    </location>
</feature>
<name>A0A1G8VSP5_9FLAO</name>
<dbReference type="SMART" id="SM00060">
    <property type="entry name" value="FN3"/>
    <property type="match status" value="1"/>
</dbReference>